<sequence>MKKNLITYGKVTLLGIGLFFTGCVKMDVVPTNKFTDETYWTSEDKANSVLNMAYRQMFSSDYIFANEILSDNVYNGYGSTNEKLIATGVADASNGRFQADWKACYEGIKTCHTFLANVDRVTAMSAEKREQRKAEIRFIRASLYLQLATWYGDVPHFTEDITLEQSKTITRKPQAEVLAWVHQELEAVSSILPSKEQYAAADNGRITSGATIALNARAYLWENNWQKVIENCEKLMGNTFGSYDLFGNYEQLFWAQNEYNSEIILSSQYVLPLRVWGNLVDYAPISAGARLCLAGPTQGLVDSYLMKDGRRWTAADAPYANRDPRLNATIVYDGSQWKDRSGVEYTIITHPDGTTAPGKPSDKYTGAGTAQTPTGYYYRKYADPAPGTYVSGGWNSSLNLPIIRFADVLLMYAEAKNELNQMNSGVWDQTIKKLRQRAGFDNVPAAMNLPTGSQAELREVIRNERRVELALEGLRVYDIRRWRTAETVLTQGFRGAKFDKSSGTYDYIKLPGGNFSRSRDYLWAIPRSERIQNPNLTQNPGY</sequence>
<dbReference type="RefSeq" id="WP_107214780.1">
    <property type="nucleotide sequence ID" value="NZ_KZ686269.1"/>
</dbReference>
<proteinExistence type="inferred from homology"/>
<dbReference type="Gene3D" id="1.25.40.390">
    <property type="match status" value="1"/>
</dbReference>
<dbReference type="InterPro" id="IPR012944">
    <property type="entry name" value="SusD_RagB_dom"/>
</dbReference>
<dbReference type="EMBL" id="PYLS01000005">
    <property type="protein sequence ID" value="PST82520.1"/>
    <property type="molecule type" value="Genomic_DNA"/>
</dbReference>
<gene>
    <name evidence="8" type="ORF">C7T94_07535</name>
</gene>
<evidence type="ECO:0000256" key="4">
    <source>
        <dbReference type="ARBA" id="ARBA00023136"/>
    </source>
</evidence>
<protein>
    <submittedName>
        <fullName evidence="8">RagB/SusD family nutrient uptake outer membrane protein</fullName>
    </submittedName>
</protein>
<feature type="domain" description="RagB/SusD" evidence="6">
    <location>
        <begin position="294"/>
        <end position="542"/>
    </location>
</feature>
<comment type="subcellular location">
    <subcellularLocation>
        <location evidence="1">Cell outer membrane</location>
    </subcellularLocation>
</comment>
<name>A0A2T3HJA7_9SPHI</name>
<dbReference type="InterPro" id="IPR033985">
    <property type="entry name" value="SusD-like_N"/>
</dbReference>
<evidence type="ECO:0000256" key="5">
    <source>
        <dbReference type="ARBA" id="ARBA00023237"/>
    </source>
</evidence>
<comment type="similarity">
    <text evidence="2">Belongs to the SusD family.</text>
</comment>
<dbReference type="SUPFAM" id="SSF48452">
    <property type="entry name" value="TPR-like"/>
    <property type="match status" value="1"/>
</dbReference>
<keyword evidence="4" id="KW-0472">Membrane</keyword>
<dbReference type="PROSITE" id="PS51257">
    <property type="entry name" value="PROKAR_LIPOPROTEIN"/>
    <property type="match status" value="1"/>
</dbReference>
<evidence type="ECO:0000259" key="7">
    <source>
        <dbReference type="Pfam" id="PF14322"/>
    </source>
</evidence>
<dbReference type="Pfam" id="PF14322">
    <property type="entry name" value="SusD-like_3"/>
    <property type="match status" value="1"/>
</dbReference>
<evidence type="ECO:0000256" key="3">
    <source>
        <dbReference type="ARBA" id="ARBA00022729"/>
    </source>
</evidence>
<accession>A0A2T3HJA7</accession>
<evidence type="ECO:0000313" key="8">
    <source>
        <dbReference type="EMBL" id="PST82520.1"/>
    </source>
</evidence>
<keyword evidence="3" id="KW-0732">Signal</keyword>
<keyword evidence="9" id="KW-1185">Reference proteome</keyword>
<dbReference type="InterPro" id="IPR011990">
    <property type="entry name" value="TPR-like_helical_dom_sf"/>
</dbReference>
<evidence type="ECO:0000313" key="9">
    <source>
        <dbReference type="Proteomes" id="UP000240912"/>
    </source>
</evidence>
<keyword evidence="5" id="KW-0998">Cell outer membrane</keyword>
<dbReference type="AlphaFoldDB" id="A0A2T3HJA7"/>
<dbReference type="Proteomes" id="UP000240912">
    <property type="component" value="Unassembled WGS sequence"/>
</dbReference>
<evidence type="ECO:0000256" key="2">
    <source>
        <dbReference type="ARBA" id="ARBA00006275"/>
    </source>
</evidence>
<dbReference type="Pfam" id="PF07980">
    <property type="entry name" value="SusD_RagB"/>
    <property type="match status" value="1"/>
</dbReference>
<organism evidence="8 9">
    <name type="scientific">Pedobacter yulinensis</name>
    <dbReference type="NCBI Taxonomy" id="2126353"/>
    <lineage>
        <taxon>Bacteria</taxon>
        <taxon>Pseudomonadati</taxon>
        <taxon>Bacteroidota</taxon>
        <taxon>Sphingobacteriia</taxon>
        <taxon>Sphingobacteriales</taxon>
        <taxon>Sphingobacteriaceae</taxon>
        <taxon>Pedobacter</taxon>
    </lineage>
</organism>
<comment type="caution">
    <text evidence="8">The sequence shown here is derived from an EMBL/GenBank/DDBJ whole genome shotgun (WGS) entry which is preliminary data.</text>
</comment>
<evidence type="ECO:0000256" key="1">
    <source>
        <dbReference type="ARBA" id="ARBA00004442"/>
    </source>
</evidence>
<dbReference type="GO" id="GO:0009279">
    <property type="term" value="C:cell outer membrane"/>
    <property type="evidence" value="ECO:0007669"/>
    <property type="project" value="UniProtKB-SubCell"/>
</dbReference>
<evidence type="ECO:0000259" key="6">
    <source>
        <dbReference type="Pfam" id="PF07980"/>
    </source>
</evidence>
<feature type="domain" description="SusD-like N-terminal" evidence="7">
    <location>
        <begin position="27"/>
        <end position="220"/>
    </location>
</feature>
<reference evidence="8 9" key="1">
    <citation type="submission" date="2018-03" db="EMBL/GenBank/DDBJ databases">
        <authorList>
            <person name="Keele B.F."/>
        </authorList>
    </citation>
    <scope>NUCLEOTIDE SEQUENCE [LARGE SCALE GENOMIC DNA]</scope>
    <source>
        <strain evidence="8 9">YL28-9</strain>
    </source>
</reference>
<dbReference type="OrthoDB" id="5694214at2"/>